<dbReference type="AlphaFoldDB" id="A0A142FHL7"/>
<name>A0A142FHL7_9CICH</name>
<reference evidence="1" key="1">
    <citation type="submission" date="2015-10" db="EMBL/GenBank/DDBJ databases">
        <title>A compendium of developmental gene expression in Lake Malawi cichlid fishes.</title>
        <authorList>
            <person name="Bloomquist R.F."/>
            <person name="Fowler T.E."/>
            <person name="Sylvester J.B."/>
            <person name="Streelman T.J."/>
        </authorList>
    </citation>
    <scope>NUCLEOTIDE SEQUENCE</scope>
</reference>
<protein>
    <submittedName>
        <fullName evidence="1">Early growth response 4</fullName>
    </submittedName>
</protein>
<dbReference type="EMBL" id="KT906490">
    <property type="protein sequence ID" value="AMQ77744.1"/>
    <property type="molecule type" value="mRNA"/>
</dbReference>
<gene>
    <name evidence="1" type="primary">egr4</name>
</gene>
<proteinExistence type="evidence at transcript level"/>
<feature type="non-terminal residue" evidence="1">
    <location>
        <position position="74"/>
    </location>
</feature>
<evidence type="ECO:0000313" key="1">
    <source>
        <dbReference type="EMBL" id="AMQ77744.1"/>
    </source>
</evidence>
<sequence>AQLLLDMHAPVPFSLVAAREPLSAHVAGEGLLSGARASVRGQVVAAAEAARADGALERLLSRVDAHVPVELVGA</sequence>
<feature type="non-terminal residue" evidence="1">
    <location>
        <position position="1"/>
    </location>
</feature>
<organism evidence="1">
    <name type="scientific">Maylandia zebra</name>
    <name type="common">zebra mbuna</name>
    <dbReference type="NCBI Taxonomy" id="106582"/>
    <lineage>
        <taxon>Eukaryota</taxon>
        <taxon>Metazoa</taxon>
        <taxon>Chordata</taxon>
        <taxon>Craniata</taxon>
        <taxon>Vertebrata</taxon>
        <taxon>Euteleostomi</taxon>
        <taxon>Actinopterygii</taxon>
        <taxon>Neopterygii</taxon>
        <taxon>Teleostei</taxon>
        <taxon>Neoteleostei</taxon>
        <taxon>Acanthomorphata</taxon>
        <taxon>Ovalentaria</taxon>
        <taxon>Cichlomorphae</taxon>
        <taxon>Cichliformes</taxon>
        <taxon>Cichlidae</taxon>
        <taxon>African cichlids</taxon>
        <taxon>Pseudocrenilabrinae</taxon>
        <taxon>Haplochromini</taxon>
        <taxon>Maylandia</taxon>
        <taxon>Maylandia zebra complex</taxon>
    </lineage>
</organism>
<accession>A0A142FHL7</accession>